<dbReference type="InterPro" id="IPR001752">
    <property type="entry name" value="Kinesin_motor_dom"/>
</dbReference>
<dbReference type="PANTHER" id="PTHR47970">
    <property type="entry name" value="KINESIN-LIKE PROTEIN KIF11"/>
    <property type="match status" value="1"/>
</dbReference>
<dbReference type="GO" id="GO:0005876">
    <property type="term" value="C:spindle microtubule"/>
    <property type="evidence" value="ECO:0007669"/>
    <property type="project" value="TreeGrafter"/>
</dbReference>
<evidence type="ECO:0000256" key="6">
    <source>
        <dbReference type="ARBA" id="ARBA00023175"/>
    </source>
</evidence>
<evidence type="ECO:0000256" key="10">
    <source>
        <dbReference type="SAM" id="MobiDB-lite"/>
    </source>
</evidence>
<feature type="region of interest" description="Disordered" evidence="10">
    <location>
        <begin position="1084"/>
        <end position="1187"/>
    </location>
</feature>
<keyword evidence="4 9" id="KW-0547">Nucleotide-binding</keyword>
<name>A0A1Y2HMS0_9FUNG</name>
<evidence type="ECO:0000256" key="9">
    <source>
        <dbReference type="PROSITE-ProRule" id="PRU00283"/>
    </source>
</evidence>
<feature type="compositionally biased region" description="Gly residues" evidence="10">
    <location>
        <begin position="1175"/>
        <end position="1187"/>
    </location>
</feature>
<dbReference type="STRING" id="765915.A0A1Y2HMS0"/>
<feature type="binding site" evidence="9">
    <location>
        <begin position="92"/>
        <end position="99"/>
    </location>
    <ligand>
        <name>ATP</name>
        <dbReference type="ChEBI" id="CHEBI:30616"/>
    </ligand>
</feature>
<sequence>MAEQQVNIQVFVRCRPKNDREIANNVPDVLHVPPAGKSKDIEFTDARGATKKYTFDQVFSPLASQAIVYKDVVEPIVKEVLKGFNCTIFAYGQTGTGKTHTMEGNINFPAPTTSAYLPPLPDDAGMIPRALKDLFDRLAMDHMDYTVKLSCMELYQEELYDLLAPTPGGYPPPPPLSSASSSSSSFKDAIPYPKLDLNTDRTGTVVIKNLEECLVDSAPAAMRLVMEAGTKRKKSGTALNAFSSRSHCIFTITVFMRETTLAGEELVKTGKLNLVDLAGSENISRSKAQDQQVREAGAINKSLLNLGRVINALVRREAHVPYRESKLTRILQESLGGRAKTAIIATVSPATNNVEETQSTLEYAHRAKNIQNKPEANTRVNKKVLMAEYTHEITHLKQQLQAARDRNGTFLTPEFYAELVDASEKYKVLKEQHVQVVEGVKAELKAEREAHAETRGERDRARRALAEARCMLEERGKQVKQLDARVKEDRLVLMAVSQREHKLREVMHEMAGTIEGAAKDVQGLHATVEMARQVVKENNGQVQGFGHELVTELKGLKAKLDEFEKVQCNVGEIMRGKVERVLAGFGEYHDTTNSAYDALTDRLGSYFAAIDSHLHTYSQHEFTAPLRDLVSTLRTDLTSTMDSFHKSVQASADQHTADLDAFASAYQSWHASTESKLTDVFSSLSAHFASQHNQLAALSSAVAQFAHDTQTQLSGARELAQKDLDDEMAKTRDMANALLDEVSTLITGFVSDRTSAWTAHAEAADDVLREALVSVDKFSGEAKAGVAKMVAGVREHGEAKVSEAVGSSREALVHGRALVDAAVAKEVIRKDEAVAGAVRLVETVKVDVVDQVLPQLESRMHDMDAARAEVVAKSKDEATAAGQVLASATQALRQGLTSARDAIVEETNWWKQDTMVDNCKQLVTGFTARTQSLETAVEHLTRKRLREPEAIPVPNKRQHRGPSPDRVPAPLNRSQILAQRHVAKRQHSPSPGSSDGMAVDEAPLSSMADPVQLVEQLAIDVGTPARPSPKAIMAHLHSAAASSELLPPLGPLAAFAAGAKADGAASSGNRLNISSALHGEILHQSAGPGQSAASSTSSTSAPPTPSSSINTLAAAAARSGTPTPLLPLPTALSNTNSGLPLPSSPAGLRRTMPRSKSTMQLGGAAGSKRMDSAYGGSGAAGSGANGE</sequence>
<dbReference type="GO" id="GO:0016787">
    <property type="term" value="F:hydrolase activity"/>
    <property type="evidence" value="ECO:0007669"/>
    <property type="project" value="UniProtKB-KW"/>
</dbReference>
<feature type="domain" description="Kinesin motor" evidence="11">
    <location>
        <begin position="7"/>
        <end position="370"/>
    </location>
</feature>
<dbReference type="Pfam" id="PF00225">
    <property type="entry name" value="Kinesin"/>
    <property type="match status" value="1"/>
</dbReference>
<dbReference type="PROSITE" id="PS50067">
    <property type="entry name" value="KINESIN_MOTOR_2"/>
    <property type="match status" value="1"/>
</dbReference>
<keyword evidence="7" id="KW-0206">Cytoskeleton</keyword>
<evidence type="ECO:0000256" key="4">
    <source>
        <dbReference type="ARBA" id="ARBA00022741"/>
    </source>
</evidence>
<gene>
    <name evidence="12" type="ORF">BCR44DRAFT_65856</name>
</gene>
<dbReference type="PANTHER" id="PTHR47970:SF12">
    <property type="entry name" value="KINESIN FAMILY MEMBER 11"/>
    <property type="match status" value="1"/>
</dbReference>
<dbReference type="GO" id="GO:0008017">
    <property type="term" value="F:microtubule binding"/>
    <property type="evidence" value="ECO:0007669"/>
    <property type="project" value="InterPro"/>
</dbReference>
<keyword evidence="5 9" id="KW-0067">ATP-binding</keyword>
<organism evidence="12 13">
    <name type="scientific">Catenaria anguillulae PL171</name>
    <dbReference type="NCBI Taxonomy" id="765915"/>
    <lineage>
        <taxon>Eukaryota</taxon>
        <taxon>Fungi</taxon>
        <taxon>Fungi incertae sedis</taxon>
        <taxon>Blastocladiomycota</taxon>
        <taxon>Blastocladiomycetes</taxon>
        <taxon>Blastocladiales</taxon>
        <taxon>Catenariaceae</taxon>
        <taxon>Catenaria</taxon>
    </lineage>
</organism>
<dbReference type="FunFam" id="3.40.850.10:FF:000019">
    <property type="entry name" value="Kinesin-like protein KIN-5D"/>
    <property type="match status" value="1"/>
</dbReference>
<reference evidence="12 13" key="1">
    <citation type="submission" date="2016-07" db="EMBL/GenBank/DDBJ databases">
        <title>Pervasive Adenine N6-methylation of Active Genes in Fungi.</title>
        <authorList>
            <consortium name="DOE Joint Genome Institute"/>
            <person name="Mondo S.J."/>
            <person name="Dannebaum R.O."/>
            <person name="Kuo R.C."/>
            <person name="Labutti K."/>
            <person name="Haridas S."/>
            <person name="Kuo A."/>
            <person name="Salamov A."/>
            <person name="Ahrendt S.R."/>
            <person name="Lipzen A."/>
            <person name="Sullivan W."/>
            <person name="Andreopoulos W.B."/>
            <person name="Clum A."/>
            <person name="Lindquist E."/>
            <person name="Daum C."/>
            <person name="Ramamoorthy G.K."/>
            <person name="Gryganskyi A."/>
            <person name="Culley D."/>
            <person name="Magnuson J.K."/>
            <person name="James T.Y."/>
            <person name="O'Malley M.A."/>
            <person name="Stajich J.E."/>
            <person name="Spatafora J.W."/>
            <person name="Visel A."/>
            <person name="Grigoriev I.V."/>
        </authorList>
    </citation>
    <scope>NUCLEOTIDE SEQUENCE [LARGE SCALE GENOMIC DNA]</scope>
    <source>
        <strain evidence="12 13">PL171</strain>
    </source>
</reference>
<evidence type="ECO:0000256" key="3">
    <source>
        <dbReference type="ARBA" id="ARBA00022701"/>
    </source>
</evidence>
<evidence type="ECO:0000256" key="1">
    <source>
        <dbReference type="ARBA" id="ARBA00004245"/>
    </source>
</evidence>
<dbReference type="InterPro" id="IPR027417">
    <property type="entry name" value="P-loop_NTPase"/>
</dbReference>
<keyword evidence="12" id="KW-0378">Hydrolase</keyword>
<dbReference type="GO" id="GO:0008574">
    <property type="term" value="F:plus-end-directed microtubule motor activity"/>
    <property type="evidence" value="ECO:0007669"/>
    <property type="project" value="TreeGrafter"/>
</dbReference>
<dbReference type="SUPFAM" id="SSF52540">
    <property type="entry name" value="P-loop containing nucleoside triphosphate hydrolases"/>
    <property type="match status" value="1"/>
</dbReference>
<dbReference type="GO" id="GO:0090307">
    <property type="term" value="P:mitotic spindle assembly"/>
    <property type="evidence" value="ECO:0007669"/>
    <property type="project" value="TreeGrafter"/>
</dbReference>
<evidence type="ECO:0000256" key="2">
    <source>
        <dbReference type="ARBA" id="ARBA00022490"/>
    </source>
</evidence>
<keyword evidence="2" id="KW-0963">Cytoplasm</keyword>
<dbReference type="PROSITE" id="PS00411">
    <property type="entry name" value="KINESIN_MOTOR_1"/>
    <property type="match status" value="1"/>
</dbReference>
<dbReference type="AlphaFoldDB" id="A0A1Y2HMS0"/>
<comment type="caution">
    <text evidence="12">The sequence shown here is derived from an EMBL/GenBank/DDBJ whole genome shotgun (WGS) entry which is preliminary data.</text>
</comment>
<dbReference type="InterPro" id="IPR047149">
    <property type="entry name" value="KIF11-like"/>
</dbReference>
<proteinExistence type="inferred from homology"/>
<dbReference type="GO" id="GO:0007018">
    <property type="term" value="P:microtubule-based movement"/>
    <property type="evidence" value="ECO:0007669"/>
    <property type="project" value="InterPro"/>
</dbReference>
<dbReference type="OrthoDB" id="3176171at2759"/>
<evidence type="ECO:0000256" key="7">
    <source>
        <dbReference type="ARBA" id="ARBA00023212"/>
    </source>
</evidence>
<evidence type="ECO:0000256" key="5">
    <source>
        <dbReference type="ARBA" id="ARBA00022840"/>
    </source>
</evidence>
<accession>A0A1Y2HMS0</accession>
<dbReference type="InterPro" id="IPR036961">
    <property type="entry name" value="Kinesin_motor_dom_sf"/>
</dbReference>
<protein>
    <submittedName>
        <fullName evidence="12">p-loop containing nucleoside triphosphate hydrolase protein</fullName>
    </submittedName>
</protein>
<dbReference type="SMART" id="SM00129">
    <property type="entry name" value="KISc"/>
    <property type="match status" value="1"/>
</dbReference>
<evidence type="ECO:0000259" key="11">
    <source>
        <dbReference type="PROSITE" id="PS50067"/>
    </source>
</evidence>
<comment type="similarity">
    <text evidence="8">Belongs to the TRAFAC class myosin-kinesin ATPase superfamily. Kinesin family. KIN-5/BimC subfamily.</text>
</comment>
<keyword evidence="13" id="KW-1185">Reference proteome</keyword>
<evidence type="ECO:0000313" key="12">
    <source>
        <dbReference type="EMBL" id="ORZ35876.1"/>
    </source>
</evidence>
<feature type="region of interest" description="Disordered" evidence="10">
    <location>
        <begin position="943"/>
        <end position="1001"/>
    </location>
</feature>
<evidence type="ECO:0000256" key="8">
    <source>
        <dbReference type="ARBA" id="ARBA00034704"/>
    </source>
</evidence>
<dbReference type="Proteomes" id="UP000193411">
    <property type="component" value="Unassembled WGS sequence"/>
</dbReference>
<evidence type="ECO:0000313" key="13">
    <source>
        <dbReference type="Proteomes" id="UP000193411"/>
    </source>
</evidence>
<dbReference type="GO" id="GO:0072686">
    <property type="term" value="C:mitotic spindle"/>
    <property type="evidence" value="ECO:0007669"/>
    <property type="project" value="TreeGrafter"/>
</dbReference>
<dbReference type="PRINTS" id="PR00380">
    <property type="entry name" value="KINESINHEAVY"/>
</dbReference>
<dbReference type="EMBL" id="MCFL01000020">
    <property type="protein sequence ID" value="ORZ35876.1"/>
    <property type="molecule type" value="Genomic_DNA"/>
</dbReference>
<dbReference type="InterPro" id="IPR019821">
    <property type="entry name" value="Kinesin_motor_CS"/>
</dbReference>
<keyword evidence="3" id="KW-0493">Microtubule</keyword>
<feature type="compositionally biased region" description="Low complexity" evidence="10">
    <location>
        <begin position="1091"/>
        <end position="1101"/>
    </location>
</feature>
<keyword evidence="6 9" id="KW-0505">Motor protein</keyword>
<comment type="subcellular location">
    <subcellularLocation>
        <location evidence="1">Cytoplasm</location>
        <location evidence="1">Cytoskeleton</location>
    </subcellularLocation>
</comment>
<dbReference type="Gene3D" id="3.40.850.10">
    <property type="entry name" value="Kinesin motor domain"/>
    <property type="match status" value="1"/>
</dbReference>
<dbReference type="GO" id="GO:0005524">
    <property type="term" value="F:ATP binding"/>
    <property type="evidence" value="ECO:0007669"/>
    <property type="project" value="UniProtKB-UniRule"/>
</dbReference>
<dbReference type="GO" id="GO:0051231">
    <property type="term" value="P:spindle elongation"/>
    <property type="evidence" value="ECO:0007669"/>
    <property type="project" value="TreeGrafter"/>
</dbReference>